<dbReference type="Proteomes" id="UP001218188">
    <property type="component" value="Unassembled WGS sequence"/>
</dbReference>
<evidence type="ECO:0000256" key="1">
    <source>
        <dbReference type="SAM" id="MobiDB-lite"/>
    </source>
</evidence>
<sequence length="255" mass="28471">MSRRTNRSALCHRHAFVTAGASAYCPLSSSRVWAPRCSWTTDCFVLRRREFRRPLLSYQAFPGLYVRAGLTRRPLHVSILVPASETAILATSPIFAGISRLDGHTLCAARVHADMTIYLSSSHRRRFNNNTVFYPVDQTPHDTATPLSARRSRFTLVHDRQRTTTSVLCFRHLPLPGTHTEFRPTPPPPPPGVHVPVDSTLLVQQVRAAHVVDPPSCVSANEETSSFPRTTHTELSSSRPSPRRVHVRGDSTLLV</sequence>
<dbReference type="AlphaFoldDB" id="A0AAD6WNN2"/>
<reference evidence="2" key="1">
    <citation type="submission" date="2023-03" db="EMBL/GenBank/DDBJ databases">
        <title>Massive genome expansion in bonnet fungi (Mycena s.s.) driven by repeated elements and novel gene families across ecological guilds.</title>
        <authorList>
            <consortium name="Lawrence Berkeley National Laboratory"/>
            <person name="Harder C.B."/>
            <person name="Miyauchi S."/>
            <person name="Viragh M."/>
            <person name="Kuo A."/>
            <person name="Thoen E."/>
            <person name="Andreopoulos B."/>
            <person name="Lu D."/>
            <person name="Skrede I."/>
            <person name="Drula E."/>
            <person name="Henrissat B."/>
            <person name="Morin E."/>
            <person name="Kohler A."/>
            <person name="Barry K."/>
            <person name="LaButti K."/>
            <person name="Morin E."/>
            <person name="Salamov A."/>
            <person name="Lipzen A."/>
            <person name="Mereny Z."/>
            <person name="Hegedus B."/>
            <person name="Baldrian P."/>
            <person name="Stursova M."/>
            <person name="Weitz H."/>
            <person name="Taylor A."/>
            <person name="Grigoriev I.V."/>
            <person name="Nagy L.G."/>
            <person name="Martin F."/>
            <person name="Kauserud H."/>
        </authorList>
    </citation>
    <scope>NUCLEOTIDE SEQUENCE</scope>
    <source>
        <strain evidence="2">CBHHK200</strain>
    </source>
</reference>
<feature type="compositionally biased region" description="Polar residues" evidence="1">
    <location>
        <begin position="218"/>
        <end position="235"/>
    </location>
</feature>
<organism evidence="2 3">
    <name type="scientific">Mycena alexandri</name>
    <dbReference type="NCBI Taxonomy" id="1745969"/>
    <lineage>
        <taxon>Eukaryota</taxon>
        <taxon>Fungi</taxon>
        <taxon>Dikarya</taxon>
        <taxon>Basidiomycota</taxon>
        <taxon>Agaricomycotina</taxon>
        <taxon>Agaricomycetes</taxon>
        <taxon>Agaricomycetidae</taxon>
        <taxon>Agaricales</taxon>
        <taxon>Marasmiineae</taxon>
        <taxon>Mycenaceae</taxon>
        <taxon>Mycena</taxon>
    </lineage>
</organism>
<accession>A0AAD6WNN2</accession>
<evidence type="ECO:0000313" key="2">
    <source>
        <dbReference type="EMBL" id="KAJ7019355.1"/>
    </source>
</evidence>
<evidence type="ECO:0000313" key="3">
    <source>
        <dbReference type="Proteomes" id="UP001218188"/>
    </source>
</evidence>
<proteinExistence type="predicted"/>
<comment type="caution">
    <text evidence="2">The sequence shown here is derived from an EMBL/GenBank/DDBJ whole genome shotgun (WGS) entry which is preliminary data.</text>
</comment>
<feature type="region of interest" description="Disordered" evidence="1">
    <location>
        <begin position="216"/>
        <end position="255"/>
    </location>
</feature>
<name>A0AAD6WNN2_9AGAR</name>
<protein>
    <submittedName>
        <fullName evidence="2">Uncharacterized protein</fullName>
    </submittedName>
</protein>
<keyword evidence="3" id="KW-1185">Reference proteome</keyword>
<dbReference type="EMBL" id="JARJCM010000297">
    <property type="protein sequence ID" value="KAJ7019355.1"/>
    <property type="molecule type" value="Genomic_DNA"/>
</dbReference>
<gene>
    <name evidence="2" type="ORF">C8F04DRAFT_1276382</name>
</gene>